<dbReference type="Proteomes" id="UP000069773">
    <property type="component" value="Unassembled WGS sequence"/>
</dbReference>
<accession>A0ABQ0KMV2</accession>
<sequence>MGGRIERGRVSVGFGERLGERPLGLPGRFVEHLPHRIAVEFAELAGRERFVETQYLEEIEYEIPHIASVVAHDERLSFAWGRA</sequence>
<gene>
    <name evidence="1" type="ORF">RMCN_4039</name>
</gene>
<keyword evidence="2" id="KW-1185">Reference proteome</keyword>
<comment type="caution">
    <text evidence="1">The sequence shown here is derived from an EMBL/GenBank/DDBJ whole genome shotgun (WGS) entry which is preliminary data.</text>
</comment>
<protein>
    <submittedName>
        <fullName evidence="1">Phage tail tape measure protein lambda</fullName>
    </submittedName>
</protein>
<evidence type="ECO:0000313" key="2">
    <source>
        <dbReference type="Proteomes" id="UP000069773"/>
    </source>
</evidence>
<reference evidence="1 2" key="1">
    <citation type="journal article" date="2016" name="Genome Announc.">
        <title>Draft Genome Sequences of Five Rapidly Growing Mycobacterium Species, M. thermoresistibile, M. fortuitum subsp. acetamidolyticum, M. canariasense, M. brisbanense, and M. novocastrense.</title>
        <authorList>
            <person name="Katahira K."/>
            <person name="Ogura Y."/>
            <person name="Gotoh Y."/>
            <person name="Hayashi T."/>
        </authorList>
    </citation>
    <scope>NUCLEOTIDE SEQUENCE [LARGE SCALE GENOMIC DNA]</scope>
    <source>
        <strain evidence="1 2">JCM18114</strain>
    </source>
</reference>
<evidence type="ECO:0000313" key="1">
    <source>
        <dbReference type="EMBL" id="GAT10906.1"/>
    </source>
</evidence>
<dbReference type="EMBL" id="BCTA01000052">
    <property type="protein sequence ID" value="GAT10906.1"/>
    <property type="molecule type" value="Genomic_DNA"/>
</dbReference>
<name>A0ABQ0KMV2_MYCNV</name>
<organism evidence="1 2">
    <name type="scientific">Mycolicibacterium novocastrense</name>
    <name type="common">Mycobacterium novocastrense</name>
    <dbReference type="NCBI Taxonomy" id="59813"/>
    <lineage>
        <taxon>Bacteria</taxon>
        <taxon>Bacillati</taxon>
        <taxon>Actinomycetota</taxon>
        <taxon>Actinomycetes</taxon>
        <taxon>Mycobacteriales</taxon>
        <taxon>Mycobacteriaceae</taxon>
        <taxon>Mycolicibacterium</taxon>
    </lineage>
</organism>
<proteinExistence type="predicted"/>